<protein>
    <submittedName>
        <fullName evidence="2">Uncharacterized protein</fullName>
    </submittedName>
</protein>
<dbReference type="Proteomes" id="UP000568380">
    <property type="component" value="Unassembled WGS sequence"/>
</dbReference>
<dbReference type="RefSeq" id="WP_184965271.1">
    <property type="nucleotide sequence ID" value="NZ_JACHIN010000006.1"/>
</dbReference>
<dbReference type="PROSITE" id="PS51257">
    <property type="entry name" value="PROKAR_LIPOPROTEIN"/>
    <property type="match status" value="1"/>
</dbReference>
<evidence type="ECO:0000256" key="1">
    <source>
        <dbReference type="SAM" id="SignalP"/>
    </source>
</evidence>
<gene>
    <name evidence="2" type="ORF">HNR40_005063</name>
</gene>
<dbReference type="EMBL" id="JACHIN010000006">
    <property type="protein sequence ID" value="MBB5079577.1"/>
    <property type="molecule type" value="Genomic_DNA"/>
</dbReference>
<proteinExistence type="predicted"/>
<organism evidence="2 3">
    <name type="scientific">Nonomuraea endophytica</name>
    <dbReference type="NCBI Taxonomy" id="714136"/>
    <lineage>
        <taxon>Bacteria</taxon>
        <taxon>Bacillati</taxon>
        <taxon>Actinomycetota</taxon>
        <taxon>Actinomycetes</taxon>
        <taxon>Streptosporangiales</taxon>
        <taxon>Streptosporangiaceae</taxon>
        <taxon>Nonomuraea</taxon>
    </lineage>
</organism>
<name>A0A7W8A4S9_9ACTN</name>
<keyword evidence="3" id="KW-1185">Reference proteome</keyword>
<keyword evidence="1" id="KW-0732">Signal</keyword>
<evidence type="ECO:0000313" key="3">
    <source>
        <dbReference type="Proteomes" id="UP000568380"/>
    </source>
</evidence>
<comment type="caution">
    <text evidence="2">The sequence shown here is derived from an EMBL/GenBank/DDBJ whole genome shotgun (WGS) entry which is preliminary data.</text>
</comment>
<accession>A0A7W8A4S9</accession>
<sequence length="110" mass="11329">MPRRALALTTAALACLGALAVSTAPAQAAGPIDIVMSPLSIGEYCAAKVHSSSIVGFYNGSLGCYRYASPNLIYLGSGSPSAACQYYNPTYTYLGYAQGGAQSLVCKYSV</sequence>
<dbReference type="AlphaFoldDB" id="A0A7W8A4S9"/>
<feature type="signal peptide" evidence="1">
    <location>
        <begin position="1"/>
        <end position="28"/>
    </location>
</feature>
<evidence type="ECO:0000313" key="2">
    <source>
        <dbReference type="EMBL" id="MBB5079577.1"/>
    </source>
</evidence>
<reference evidence="2 3" key="1">
    <citation type="submission" date="2020-08" db="EMBL/GenBank/DDBJ databases">
        <title>Genomic Encyclopedia of Type Strains, Phase IV (KMG-IV): sequencing the most valuable type-strain genomes for metagenomic binning, comparative biology and taxonomic classification.</title>
        <authorList>
            <person name="Goeker M."/>
        </authorList>
    </citation>
    <scope>NUCLEOTIDE SEQUENCE [LARGE SCALE GENOMIC DNA]</scope>
    <source>
        <strain evidence="2 3">DSM 45385</strain>
    </source>
</reference>
<feature type="chain" id="PRO_5030575213" evidence="1">
    <location>
        <begin position="29"/>
        <end position="110"/>
    </location>
</feature>